<proteinExistence type="inferred from homology"/>
<evidence type="ECO:0000256" key="3">
    <source>
        <dbReference type="ARBA" id="ARBA00022679"/>
    </source>
</evidence>
<evidence type="ECO:0000259" key="5">
    <source>
        <dbReference type="Pfam" id="PF01555"/>
    </source>
</evidence>
<feature type="region of interest" description="Disordered" evidence="4">
    <location>
        <begin position="331"/>
        <end position="353"/>
    </location>
</feature>
<dbReference type="PROSITE" id="PS00092">
    <property type="entry name" value="N6_MTASE"/>
    <property type="match status" value="1"/>
</dbReference>
<protein>
    <submittedName>
        <fullName evidence="6">Adenine-specific methyltransferase</fullName>
    </submittedName>
</protein>
<feature type="domain" description="DNA methylase N-4/N-6" evidence="5">
    <location>
        <begin position="358"/>
        <end position="426"/>
    </location>
</feature>
<feature type="domain" description="DNA methylase N-4/N-6" evidence="5">
    <location>
        <begin position="25"/>
        <end position="176"/>
    </location>
</feature>
<feature type="region of interest" description="Disordered" evidence="4">
    <location>
        <begin position="209"/>
        <end position="230"/>
    </location>
</feature>
<evidence type="ECO:0000256" key="1">
    <source>
        <dbReference type="ARBA" id="ARBA00006594"/>
    </source>
</evidence>
<comment type="similarity">
    <text evidence="1">Belongs to the N(4)/N(6)-methyltransferase family.</text>
</comment>
<evidence type="ECO:0000256" key="2">
    <source>
        <dbReference type="ARBA" id="ARBA00022603"/>
    </source>
</evidence>
<dbReference type="GO" id="GO:0003677">
    <property type="term" value="F:DNA binding"/>
    <property type="evidence" value="ECO:0007669"/>
    <property type="project" value="InterPro"/>
</dbReference>
<dbReference type="GO" id="GO:0009007">
    <property type="term" value="F:site-specific DNA-methyltransferase (adenine-specific) activity"/>
    <property type="evidence" value="ECO:0007669"/>
    <property type="project" value="TreeGrafter"/>
</dbReference>
<dbReference type="InterPro" id="IPR001091">
    <property type="entry name" value="RM_Methyltransferase"/>
</dbReference>
<dbReference type="PRINTS" id="PR00508">
    <property type="entry name" value="S21N4MTFRASE"/>
</dbReference>
<feature type="compositionally biased region" description="Basic and acidic residues" evidence="4">
    <location>
        <begin position="215"/>
        <end position="230"/>
    </location>
</feature>
<dbReference type="Gene3D" id="3.40.50.150">
    <property type="entry name" value="Vaccinia Virus protein VP39"/>
    <property type="match status" value="2"/>
</dbReference>
<dbReference type="Pfam" id="PF01555">
    <property type="entry name" value="N6_N4_Mtase"/>
    <property type="match status" value="2"/>
</dbReference>
<evidence type="ECO:0000313" key="6">
    <source>
        <dbReference type="EMBL" id="DAF61175.1"/>
    </source>
</evidence>
<keyword evidence="2 6" id="KW-0489">Methyltransferase</keyword>
<organism evidence="6">
    <name type="scientific">Siphoviridae sp. ctnLs3</name>
    <dbReference type="NCBI Taxonomy" id="2827937"/>
    <lineage>
        <taxon>Viruses</taxon>
        <taxon>Duplodnaviria</taxon>
        <taxon>Heunggongvirae</taxon>
        <taxon>Uroviricota</taxon>
        <taxon>Caudoviricetes</taxon>
    </lineage>
</organism>
<name>A0A8S5TDW7_9CAUD</name>
<dbReference type="GO" id="GO:0032259">
    <property type="term" value="P:methylation"/>
    <property type="evidence" value="ECO:0007669"/>
    <property type="project" value="UniProtKB-KW"/>
</dbReference>
<dbReference type="InterPro" id="IPR002941">
    <property type="entry name" value="DNA_methylase_N4/N6"/>
</dbReference>
<dbReference type="SUPFAM" id="SSF53335">
    <property type="entry name" value="S-adenosyl-L-methionine-dependent methyltransferases"/>
    <property type="match status" value="1"/>
</dbReference>
<feature type="region of interest" description="Disordered" evidence="4">
    <location>
        <begin position="53"/>
        <end position="72"/>
    </location>
</feature>
<dbReference type="PANTHER" id="PTHR13370">
    <property type="entry name" value="RNA METHYLASE-RELATED"/>
    <property type="match status" value="1"/>
</dbReference>
<dbReference type="InterPro" id="IPR029063">
    <property type="entry name" value="SAM-dependent_MTases_sf"/>
</dbReference>
<reference evidence="6" key="1">
    <citation type="journal article" date="2021" name="Proc. Natl. Acad. Sci. U.S.A.">
        <title>A Catalog of Tens of Thousands of Viruses from Human Metagenomes Reveals Hidden Associations with Chronic Diseases.</title>
        <authorList>
            <person name="Tisza M.J."/>
            <person name="Buck C.B."/>
        </authorList>
    </citation>
    <scope>NUCLEOTIDE SEQUENCE</scope>
    <source>
        <strain evidence="6">CtnLs3</strain>
    </source>
</reference>
<evidence type="ECO:0000256" key="4">
    <source>
        <dbReference type="SAM" id="MobiDB-lite"/>
    </source>
</evidence>
<dbReference type="EMBL" id="BK032804">
    <property type="protein sequence ID" value="DAF61175.1"/>
    <property type="molecule type" value="Genomic_DNA"/>
</dbReference>
<sequence>MELPYRLHLGDCLQVLKTFPDNSFDSVVTDPPYGIRFMGKAWDGADIEARAARRAEMPSHAPDAGPNGGHRSVAAEAGKYDLTPKGMLAFQAFTLEWAAECLRVLRPGGHLLSFASPRTYHHMAVGIEMAGFEIRDQIMWVFGSGFPKSHNLSGEFEGWGTALKPGHEPICMARKPLVGTVAANVLAHGTGALNIDACRIPTGEALRTGSGGIPCRHDEHVPRTRSGEASAERRYIETGGTNFAMKPGPRGGAVAGRWPANLIHDGSTEVVALFPADAGQAAPLATRNSDKTRNSYGTFAGSPDAHFSPHDAGGSAARFFYCAKASRKDRNEGCDELPKQRGGMVSNTSGKHITRRDGYEPPAAGNHHPTVKPTDLMAYLVRLVTPPGGKVLDPFTGSGSTGKAAVREGFEFVGIEREPPYLAIAEARIAHELERVTAAALETAEAEAQLDIFRDAKEQIA</sequence>
<dbReference type="InterPro" id="IPR002052">
    <property type="entry name" value="DNA_methylase_N6_adenine_CS"/>
</dbReference>
<dbReference type="GO" id="GO:0008170">
    <property type="term" value="F:N-methyltransferase activity"/>
    <property type="evidence" value="ECO:0007669"/>
    <property type="project" value="InterPro"/>
</dbReference>
<accession>A0A8S5TDW7</accession>
<keyword evidence="3" id="KW-0808">Transferase</keyword>
<dbReference type="PANTHER" id="PTHR13370:SF3">
    <property type="entry name" value="TRNA (GUANINE(10)-N2)-METHYLTRANSFERASE HOMOLOG"/>
    <property type="match status" value="1"/>
</dbReference>